<evidence type="ECO:0000313" key="1">
    <source>
        <dbReference type="EMBL" id="EOB08238.1"/>
    </source>
</evidence>
<name>R0M6H5_ANAPL</name>
<dbReference type="Proteomes" id="UP000296049">
    <property type="component" value="Unassembled WGS sequence"/>
</dbReference>
<keyword evidence="2" id="KW-1185">Reference proteome</keyword>
<dbReference type="AlphaFoldDB" id="R0M6H5"/>
<reference evidence="2" key="1">
    <citation type="journal article" date="2013" name="Nat. Genet.">
        <title>The duck genome and transcriptome provide insight into an avian influenza virus reservoir species.</title>
        <authorList>
            <person name="Huang Y."/>
            <person name="Li Y."/>
            <person name="Burt D.W."/>
            <person name="Chen H."/>
            <person name="Zhang Y."/>
            <person name="Qian W."/>
            <person name="Kim H."/>
            <person name="Gan S."/>
            <person name="Zhao Y."/>
            <person name="Li J."/>
            <person name="Yi K."/>
            <person name="Feng H."/>
            <person name="Zhu P."/>
            <person name="Li B."/>
            <person name="Liu Q."/>
            <person name="Fairley S."/>
            <person name="Magor K.E."/>
            <person name="Du Z."/>
            <person name="Hu X."/>
            <person name="Goodman L."/>
            <person name="Tafer H."/>
            <person name="Vignal A."/>
            <person name="Lee T."/>
            <person name="Kim K.W."/>
            <person name="Sheng Z."/>
            <person name="An Y."/>
            <person name="Searle S."/>
            <person name="Herrero J."/>
            <person name="Groenen M.A."/>
            <person name="Crooijmans R.P."/>
            <person name="Faraut T."/>
            <person name="Cai Q."/>
            <person name="Webster R.G."/>
            <person name="Aldridge J.R."/>
            <person name="Warren W.C."/>
            <person name="Bartschat S."/>
            <person name="Kehr S."/>
            <person name="Marz M."/>
            <person name="Stadler P.F."/>
            <person name="Smith J."/>
            <person name="Kraus R.H."/>
            <person name="Zhao Y."/>
            <person name="Ren L."/>
            <person name="Fei J."/>
            <person name="Morisson M."/>
            <person name="Kaiser P."/>
            <person name="Griffin D.K."/>
            <person name="Rao M."/>
            <person name="Pitel F."/>
            <person name="Wang J."/>
            <person name="Li N."/>
        </authorList>
    </citation>
    <scope>NUCLEOTIDE SEQUENCE [LARGE SCALE GENOMIC DNA]</scope>
</reference>
<accession>R0M6H5</accession>
<organism evidence="1 2">
    <name type="scientific">Anas platyrhynchos</name>
    <name type="common">Mallard</name>
    <name type="synonym">Anas boschas</name>
    <dbReference type="NCBI Taxonomy" id="8839"/>
    <lineage>
        <taxon>Eukaryota</taxon>
        <taxon>Metazoa</taxon>
        <taxon>Chordata</taxon>
        <taxon>Craniata</taxon>
        <taxon>Vertebrata</taxon>
        <taxon>Euteleostomi</taxon>
        <taxon>Archelosauria</taxon>
        <taxon>Archosauria</taxon>
        <taxon>Dinosauria</taxon>
        <taxon>Saurischia</taxon>
        <taxon>Theropoda</taxon>
        <taxon>Coelurosauria</taxon>
        <taxon>Aves</taxon>
        <taxon>Neognathae</taxon>
        <taxon>Galloanserae</taxon>
        <taxon>Anseriformes</taxon>
        <taxon>Anatidae</taxon>
        <taxon>Anatinae</taxon>
        <taxon>Anas</taxon>
    </lineage>
</organism>
<proteinExistence type="predicted"/>
<dbReference type="EMBL" id="KB742463">
    <property type="protein sequence ID" value="EOB08238.1"/>
    <property type="molecule type" value="Genomic_DNA"/>
</dbReference>
<sequence>MKFLKLLATELEGIFFTSVLAGHFIQRDKSQVTRYMSYGLLGGVRAVTAVFCSVHMRTLSASVRANAAQILLQGALRAGTQT</sequence>
<protein>
    <submittedName>
        <fullName evidence="1">Uncharacterized protein</fullName>
    </submittedName>
</protein>
<gene>
    <name evidence="1" type="ORF">Anapl_12018</name>
</gene>
<evidence type="ECO:0000313" key="2">
    <source>
        <dbReference type="Proteomes" id="UP000296049"/>
    </source>
</evidence>